<feature type="transmembrane region" description="Helical" evidence="2">
    <location>
        <begin position="236"/>
        <end position="259"/>
    </location>
</feature>
<dbReference type="PANTHER" id="PTHR30590:SF2">
    <property type="entry name" value="INNER MEMBRANE PROTEIN"/>
    <property type="match status" value="1"/>
</dbReference>
<feature type="transmembrane region" description="Helical" evidence="2">
    <location>
        <begin position="320"/>
        <end position="339"/>
    </location>
</feature>
<organism evidence="4 5">
    <name type="scientific">Rufibacter quisquiliarum</name>
    <dbReference type="NCBI Taxonomy" id="1549639"/>
    <lineage>
        <taxon>Bacteria</taxon>
        <taxon>Pseudomonadati</taxon>
        <taxon>Bacteroidota</taxon>
        <taxon>Cytophagia</taxon>
        <taxon>Cytophagales</taxon>
        <taxon>Hymenobacteraceae</taxon>
        <taxon>Rufibacter</taxon>
    </lineage>
</organism>
<dbReference type="InterPro" id="IPR052529">
    <property type="entry name" value="Bact_Transport_Assoc"/>
</dbReference>
<feature type="transmembrane region" description="Helical" evidence="2">
    <location>
        <begin position="279"/>
        <end position="299"/>
    </location>
</feature>
<dbReference type="RefSeq" id="WP_182512525.1">
    <property type="nucleotide sequence ID" value="NZ_JACJIQ010000005.1"/>
</dbReference>
<keyword evidence="5" id="KW-1185">Reference proteome</keyword>
<feature type="transmembrane region" description="Helical" evidence="2">
    <location>
        <begin position="345"/>
        <end position="366"/>
    </location>
</feature>
<feature type="compositionally biased region" description="Polar residues" evidence="1">
    <location>
        <begin position="8"/>
        <end position="21"/>
    </location>
</feature>
<evidence type="ECO:0000313" key="4">
    <source>
        <dbReference type="EMBL" id="MBA9076787.1"/>
    </source>
</evidence>
<dbReference type="AlphaFoldDB" id="A0A839GPG8"/>
<reference evidence="4 5" key="1">
    <citation type="submission" date="2020-08" db="EMBL/GenBank/DDBJ databases">
        <title>Genomic Encyclopedia of Type Strains, Phase IV (KMG-IV): sequencing the most valuable type-strain genomes for metagenomic binning, comparative biology and taxonomic classification.</title>
        <authorList>
            <person name="Goeker M."/>
        </authorList>
    </citation>
    <scope>NUCLEOTIDE SEQUENCE [LARGE SCALE GENOMIC DNA]</scope>
    <source>
        <strain evidence="4 5">DSM 29854</strain>
    </source>
</reference>
<dbReference type="EMBL" id="JACJIQ010000005">
    <property type="protein sequence ID" value="MBA9076787.1"/>
    <property type="molecule type" value="Genomic_DNA"/>
</dbReference>
<keyword evidence="2" id="KW-0472">Membrane</keyword>
<feature type="transmembrane region" description="Helical" evidence="2">
    <location>
        <begin position="84"/>
        <end position="102"/>
    </location>
</feature>
<evidence type="ECO:0000313" key="5">
    <source>
        <dbReference type="Proteomes" id="UP000563094"/>
    </source>
</evidence>
<proteinExistence type="predicted"/>
<dbReference type="InterPro" id="IPR007349">
    <property type="entry name" value="DUF418"/>
</dbReference>
<evidence type="ECO:0000256" key="2">
    <source>
        <dbReference type="SAM" id="Phobius"/>
    </source>
</evidence>
<evidence type="ECO:0000256" key="1">
    <source>
        <dbReference type="SAM" id="MobiDB-lite"/>
    </source>
</evidence>
<dbReference type="PANTHER" id="PTHR30590">
    <property type="entry name" value="INNER MEMBRANE PROTEIN"/>
    <property type="match status" value="1"/>
</dbReference>
<feature type="transmembrane region" description="Helical" evidence="2">
    <location>
        <begin position="206"/>
        <end position="224"/>
    </location>
</feature>
<keyword evidence="2" id="KW-1133">Transmembrane helix</keyword>
<dbReference type="Pfam" id="PF04235">
    <property type="entry name" value="DUF418"/>
    <property type="match status" value="1"/>
</dbReference>
<feature type="transmembrane region" description="Helical" evidence="2">
    <location>
        <begin position="148"/>
        <end position="171"/>
    </location>
</feature>
<name>A0A839GPG8_9BACT</name>
<dbReference type="Proteomes" id="UP000563094">
    <property type="component" value="Unassembled WGS sequence"/>
</dbReference>
<comment type="caution">
    <text evidence="4">The sequence shown here is derived from an EMBL/GenBank/DDBJ whole genome shotgun (WGS) entry which is preliminary data.</text>
</comment>
<sequence length="384" mass="42753">MGKLIKASVTNGTSPHESGSSPAPPGREEVVDLLRGVALVGVGAANLLVFNTSNGHFESYAQRFPDALNQFALQFFMVFLKGKFYSLFALLFGLSAALALQARGVGPFLKRAAVLGVLGVLHLLLVWRGDVLLQYALMGLLLLLIRRWPTTLQVGVAVSLFLLGFAETWLAPPAPEPIPLPDSSYWQAVWERSSHTFLTSWALEDWLYQARIFAWLLLGYLLGEGKRYEQFLRPKAVVRVLLAAGMSLLLAGVLIQVLGLRGEQGRGWETELLKLALTAVFYAGNVLLLLLLPVAFYVSGVARRVVALLSSFGKMTLTHYLLQNLLFSWLFFGYGLGWYRQVAPVTLWVGYLVLVLVQVLASYWWLGRFGQGPFEKLVRYFTRR</sequence>
<protein>
    <recommendedName>
        <fullName evidence="3">DUF418 domain-containing protein</fullName>
    </recommendedName>
</protein>
<feature type="domain" description="DUF418" evidence="3">
    <location>
        <begin position="234"/>
        <end position="383"/>
    </location>
</feature>
<gene>
    <name evidence="4" type="ORF">FHS90_001495</name>
</gene>
<accession>A0A839GPG8</accession>
<keyword evidence="2" id="KW-0812">Transmembrane</keyword>
<feature type="region of interest" description="Disordered" evidence="1">
    <location>
        <begin position="7"/>
        <end position="26"/>
    </location>
</feature>
<evidence type="ECO:0000259" key="3">
    <source>
        <dbReference type="Pfam" id="PF04235"/>
    </source>
</evidence>